<dbReference type="CDD" id="cd06558">
    <property type="entry name" value="crotonase-like"/>
    <property type="match status" value="1"/>
</dbReference>
<reference evidence="4" key="1">
    <citation type="submission" date="2023-07" db="EMBL/GenBank/DDBJ databases">
        <authorList>
            <person name="Kim M.K."/>
        </authorList>
    </citation>
    <scope>NUCLEOTIDE SEQUENCE</scope>
    <source>
        <strain evidence="4">CA1-15</strain>
    </source>
</reference>
<dbReference type="PANTHER" id="PTHR43684">
    <property type="match status" value="1"/>
</dbReference>
<sequence>MSDGEQSGPLVLVENEGGVRIITLNRPDRLNALEFGIMTALVDVVADAARDSSVGCVVVTGAGRGFCAGGDLKDGGGRPGPVDPGKGGRVEQGFTRLRGFMETSRLLHEMPKPVIAMVNGPVAGAGIGIAGACDLRFAGESATFLSAFDRIGAGGDFGSSWFWTKILGTGVARELFFLSEKLDAQTAFAKGIYTKLFADADLRTETLKAAHKLADGPRMGYRYMKANLNFAEDGNFEAALDHEALNMGLSTTATAQIYKALKEAKDAAG</sequence>
<keyword evidence="3" id="KW-0413">Isomerase</keyword>
<proteinExistence type="predicted"/>
<comment type="caution">
    <text evidence="4">The sequence shown here is derived from an EMBL/GenBank/DDBJ whole genome shotgun (WGS) entry which is preliminary data.</text>
</comment>
<accession>A0ABT8ZXN6</accession>
<dbReference type="PANTHER" id="PTHR43684:SF1">
    <property type="entry name" value="ENOYL-COA DELTA ISOMERASE 2"/>
    <property type="match status" value="1"/>
</dbReference>
<organism evidence="4 5">
    <name type="scientific">Sphingomonas immobilis</name>
    <dbReference type="NCBI Taxonomy" id="3063997"/>
    <lineage>
        <taxon>Bacteria</taxon>
        <taxon>Pseudomonadati</taxon>
        <taxon>Pseudomonadota</taxon>
        <taxon>Alphaproteobacteria</taxon>
        <taxon>Sphingomonadales</taxon>
        <taxon>Sphingomonadaceae</taxon>
        <taxon>Sphingomonas</taxon>
    </lineage>
</organism>
<dbReference type="InterPro" id="IPR029045">
    <property type="entry name" value="ClpP/crotonase-like_dom_sf"/>
</dbReference>
<evidence type="ECO:0000256" key="3">
    <source>
        <dbReference type="ARBA" id="ARBA00023235"/>
    </source>
</evidence>
<evidence type="ECO:0000256" key="1">
    <source>
        <dbReference type="ARBA" id="ARBA00004275"/>
    </source>
</evidence>
<dbReference type="InterPro" id="IPR051053">
    <property type="entry name" value="ECH/Chromodomain_protein"/>
</dbReference>
<dbReference type="Proteomes" id="UP001176468">
    <property type="component" value="Unassembled WGS sequence"/>
</dbReference>
<name>A0ABT8ZXN6_9SPHN</name>
<protein>
    <submittedName>
        <fullName evidence="4">Enoyl-CoA hydratase-related protein</fullName>
    </submittedName>
</protein>
<dbReference type="SUPFAM" id="SSF52096">
    <property type="entry name" value="ClpP/crotonase"/>
    <property type="match status" value="1"/>
</dbReference>
<keyword evidence="5" id="KW-1185">Reference proteome</keyword>
<dbReference type="InterPro" id="IPR001753">
    <property type="entry name" value="Enoyl-CoA_hydra/iso"/>
</dbReference>
<dbReference type="Gene3D" id="3.90.226.10">
    <property type="entry name" value="2-enoyl-CoA Hydratase, Chain A, domain 1"/>
    <property type="match status" value="1"/>
</dbReference>
<dbReference type="RefSeq" id="WP_304560528.1">
    <property type="nucleotide sequence ID" value="NZ_JAUQSZ010000004.1"/>
</dbReference>
<evidence type="ECO:0000256" key="2">
    <source>
        <dbReference type="ARBA" id="ARBA00023140"/>
    </source>
</evidence>
<dbReference type="Pfam" id="PF00378">
    <property type="entry name" value="ECH_1"/>
    <property type="match status" value="1"/>
</dbReference>
<keyword evidence="2" id="KW-0576">Peroxisome</keyword>
<evidence type="ECO:0000313" key="4">
    <source>
        <dbReference type="EMBL" id="MDO7842058.1"/>
    </source>
</evidence>
<gene>
    <name evidence="4" type="ORF">Q5H94_06960</name>
</gene>
<dbReference type="EMBL" id="JAUQSZ010000004">
    <property type="protein sequence ID" value="MDO7842058.1"/>
    <property type="molecule type" value="Genomic_DNA"/>
</dbReference>
<evidence type="ECO:0000313" key="5">
    <source>
        <dbReference type="Proteomes" id="UP001176468"/>
    </source>
</evidence>
<comment type="subcellular location">
    <subcellularLocation>
        <location evidence="1">Peroxisome</location>
    </subcellularLocation>
</comment>